<sequence>MVSLKNKNTTKPISIPSSSSSPNQDINKLPKPPTPKTPENTKPPNPPLSNQTDTSHKPSSFRPRAGPEYSIDFDINVGNFYVDCASSQSIYDDFAPHRPNPAVTPADWPEWAEHDREHAIPAIQDETSRCESCHCDADGLMEALPRSHPEFSRHCPDYDFVLKCIAIYGCSCHLTAELLEDEDAEPDLTKVDDLTFMDRIALTDIEVYDGIDDTRGMKLYAAYNRWWAGHTKKKSAHGTTDSGPNTAKIDRLKGAQSSERYILGDADPPYYLEGPVTDRDKYYWNSLGRGGLVSAGRSFWKRGVTSGRLGLDGRETNGEDHANKDGSARQWKKERG</sequence>
<proteinExistence type="predicted"/>
<name>A0AAN8RMA4_9PEZI</name>
<evidence type="ECO:0000256" key="1">
    <source>
        <dbReference type="SAM" id="MobiDB-lite"/>
    </source>
</evidence>
<feature type="region of interest" description="Disordered" evidence="1">
    <location>
        <begin position="1"/>
        <end position="66"/>
    </location>
</feature>
<feature type="compositionally biased region" description="Basic and acidic residues" evidence="1">
    <location>
        <begin position="311"/>
        <end position="336"/>
    </location>
</feature>
<comment type="caution">
    <text evidence="2">The sequence shown here is derived from an EMBL/GenBank/DDBJ whole genome shotgun (WGS) entry which is preliminary data.</text>
</comment>
<gene>
    <name evidence="2" type="ORF">TWF718_000545</name>
</gene>
<feature type="compositionally biased region" description="Pro residues" evidence="1">
    <location>
        <begin position="30"/>
        <end position="47"/>
    </location>
</feature>
<accession>A0AAN8RMA4</accession>
<dbReference type="AlphaFoldDB" id="A0AAN8RMA4"/>
<keyword evidence="3" id="KW-1185">Reference proteome</keyword>
<protein>
    <submittedName>
        <fullName evidence="2">Uncharacterized protein</fullName>
    </submittedName>
</protein>
<evidence type="ECO:0000313" key="2">
    <source>
        <dbReference type="EMBL" id="KAK6356173.1"/>
    </source>
</evidence>
<feature type="compositionally biased region" description="Polar residues" evidence="1">
    <location>
        <begin position="1"/>
        <end position="11"/>
    </location>
</feature>
<dbReference type="EMBL" id="JAVHNR010000001">
    <property type="protein sequence ID" value="KAK6356173.1"/>
    <property type="molecule type" value="Genomic_DNA"/>
</dbReference>
<reference evidence="2 3" key="1">
    <citation type="submission" date="2019-10" db="EMBL/GenBank/DDBJ databases">
        <authorList>
            <person name="Palmer J.M."/>
        </authorList>
    </citation>
    <scope>NUCLEOTIDE SEQUENCE [LARGE SCALE GENOMIC DNA]</scope>
    <source>
        <strain evidence="2 3">TWF718</strain>
    </source>
</reference>
<feature type="compositionally biased region" description="Low complexity" evidence="1">
    <location>
        <begin position="12"/>
        <end position="22"/>
    </location>
</feature>
<dbReference type="Proteomes" id="UP001313282">
    <property type="component" value="Unassembled WGS sequence"/>
</dbReference>
<evidence type="ECO:0000313" key="3">
    <source>
        <dbReference type="Proteomes" id="UP001313282"/>
    </source>
</evidence>
<organism evidence="2 3">
    <name type="scientific">Orbilia javanica</name>
    <dbReference type="NCBI Taxonomy" id="47235"/>
    <lineage>
        <taxon>Eukaryota</taxon>
        <taxon>Fungi</taxon>
        <taxon>Dikarya</taxon>
        <taxon>Ascomycota</taxon>
        <taxon>Pezizomycotina</taxon>
        <taxon>Orbiliomycetes</taxon>
        <taxon>Orbiliales</taxon>
        <taxon>Orbiliaceae</taxon>
        <taxon>Orbilia</taxon>
    </lineage>
</organism>
<feature type="region of interest" description="Disordered" evidence="1">
    <location>
        <begin position="310"/>
        <end position="336"/>
    </location>
</feature>